<reference evidence="1 2" key="1">
    <citation type="journal article" date="2014" name="Int. J. Syst. Evol. Microbiol.">
        <title>Complete genome sequence of Corynebacterium casei LMG S-19264T (=DSM 44701T), isolated from a smear-ripened cheese.</title>
        <authorList>
            <consortium name="US DOE Joint Genome Institute (JGI-PGF)"/>
            <person name="Walter F."/>
            <person name="Albersmeier A."/>
            <person name="Kalinowski J."/>
            <person name="Ruckert C."/>
        </authorList>
    </citation>
    <scope>NUCLEOTIDE SEQUENCE [LARGE SCALE GENOMIC DNA]</scope>
    <source>
        <strain evidence="1 2">CGMCC 1.15295</strain>
    </source>
</reference>
<dbReference type="RefSeq" id="WP_188604956.1">
    <property type="nucleotide sequence ID" value="NZ_BMIC01000001.1"/>
</dbReference>
<organism evidence="1 2">
    <name type="scientific">Aquaticitalea lipolytica</name>
    <dbReference type="NCBI Taxonomy" id="1247562"/>
    <lineage>
        <taxon>Bacteria</taxon>
        <taxon>Pseudomonadati</taxon>
        <taxon>Bacteroidota</taxon>
        <taxon>Flavobacteriia</taxon>
        <taxon>Flavobacteriales</taxon>
        <taxon>Flavobacteriaceae</taxon>
        <taxon>Aquaticitalea</taxon>
    </lineage>
</organism>
<dbReference type="InterPro" id="IPR029044">
    <property type="entry name" value="Nucleotide-diphossugar_trans"/>
</dbReference>
<dbReference type="Proteomes" id="UP000598120">
    <property type="component" value="Unassembled WGS sequence"/>
</dbReference>
<dbReference type="EMBL" id="BMIC01000001">
    <property type="protein sequence ID" value="GFZ79756.1"/>
    <property type="molecule type" value="Genomic_DNA"/>
</dbReference>
<keyword evidence="2" id="KW-1185">Reference proteome</keyword>
<proteinExistence type="predicted"/>
<protein>
    <recommendedName>
        <fullName evidence="3">Nucleotide-diphospho-sugar transferase domain-containing protein</fullName>
    </recommendedName>
</protein>
<comment type="caution">
    <text evidence="1">The sequence shown here is derived from an EMBL/GenBank/DDBJ whole genome shotgun (WGS) entry which is preliminary data.</text>
</comment>
<gene>
    <name evidence="1" type="ORF">GCM10011531_07090</name>
</gene>
<dbReference type="AlphaFoldDB" id="A0A8J2TT44"/>
<evidence type="ECO:0000313" key="2">
    <source>
        <dbReference type="Proteomes" id="UP000598120"/>
    </source>
</evidence>
<accession>A0A8J2TT44</accession>
<sequence>MIDIIILGIIRKVMYNLRRDKNIEKISKEFSKKNDIECRILCCKDDFEDLLLSLTSFYYYSKFYLNIYIHEDGSFNEECKDLIKEIFPFINVILLDDANSRLKEIIGNNDFYKSRLKLIKDFKFHLRLIDFPFLSDKSRILSIDSDCFFFSNPIELFESIEKNSQYTHCQGNFFSHGNAEKILEEIGFKNELDLKKMPKPGAHIILYPTDFFIRNWKLVNDFIEYLLRFGSKWCDEQGFFDITLKNNFRETALAHDTYIGTFWKNEIKLDDYDFNLNTDNIKVIHCASNEDFLKTTKRRLVDLLQISISNKK</sequence>
<evidence type="ECO:0008006" key="3">
    <source>
        <dbReference type="Google" id="ProtNLM"/>
    </source>
</evidence>
<name>A0A8J2TT44_9FLAO</name>
<evidence type="ECO:0000313" key="1">
    <source>
        <dbReference type="EMBL" id="GFZ79756.1"/>
    </source>
</evidence>
<dbReference type="SUPFAM" id="SSF53448">
    <property type="entry name" value="Nucleotide-diphospho-sugar transferases"/>
    <property type="match status" value="1"/>
</dbReference>